<protein>
    <submittedName>
        <fullName evidence="4">Ankyrin repeat-containing domain protein</fullName>
    </submittedName>
</protein>
<feature type="repeat" description="ANK" evidence="3">
    <location>
        <begin position="378"/>
        <end position="410"/>
    </location>
</feature>
<keyword evidence="1" id="KW-0677">Repeat</keyword>
<dbReference type="OrthoDB" id="444631at2759"/>
<dbReference type="PROSITE" id="PS50088">
    <property type="entry name" value="ANK_REPEAT"/>
    <property type="match status" value="1"/>
</dbReference>
<dbReference type="Gene3D" id="1.25.40.20">
    <property type="entry name" value="Ankyrin repeat-containing domain"/>
    <property type="match status" value="1"/>
</dbReference>
<reference evidence="4 5" key="1">
    <citation type="submission" date="2019-04" db="EMBL/GenBank/DDBJ databases">
        <title>Friends and foes A comparative genomics study of 23 Aspergillus species from section Flavi.</title>
        <authorList>
            <consortium name="DOE Joint Genome Institute"/>
            <person name="Kjaerbolling I."/>
            <person name="Vesth T."/>
            <person name="Frisvad J.C."/>
            <person name="Nybo J.L."/>
            <person name="Theobald S."/>
            <person name="Kildgaard S."/>
            <person name="Isbrandt T."/>
            <person name="Kuo A."/>
            <person name="Sato A."/>
            <person name="Lyhne E.K."/>
            <person name="Kogle M.E."/>
            <person name="Wiebenga A."/>
            <person name="Kun R.S."/>
            <person name="Lubbers R.J."/>
            <person name="Makela M.R."/>
            <person name="Barry K."/>
            <person name="Chovatia M."/>
            <person name="Clum A."/>
            <person name="Daum C."/>
            <person name="Haridas S."/>
            <person name="He G."/>
            <person name="LaButti K."/>
            <person name="Lipzen A."/>
            <person name="Mondo S."/>
            <person name="Riley R."/>
            <person name="Salamov A."/>
            <person name="Simmons B.A."/>
            <person name="Magnuson J.K."/>
            <person name="Henrissat B."/>
            <person name="Mortensen U.H."/>
            <person name="Larsen T.O."/>
            <person name="Devries R.P."/>
            <person name="Grigoriev I.V."/>
            <person name="Machida M."/>
            <person name="Baker S.E."/>
            <person name="Andersen M.R."/>
        </authorList>
    </citation>
    <scope>NUCLEOTIDE SEQUENCE [LARGE SCALE GENOMIC DNA]</scope>
    <source>
        <strain evidence="4 5">IBT 18842</strain>
    </source>
</reference>
<evidence type="ECO:0000256" key="1">
    <source>
        <dbReference type="ARBA" id="ARBA00022737"/>
    </source>
</evidence>
<gene>
    <name evidence="4" type="ORF">BDV25DRAFT_135185</name>
</gene>
<dbReference type="Proteomes" id="UP000325780">
    <property type="component" value="Unassembled WGS sequence"/>
</dbReference>
<dbReference type="EMBL" id="ML742024">
    <property type="protein sequence ID" value="KAE8155140.1"/>
    <property type="molecule type" value="Genomic_DNA"/>
</dbReference>
<evidence type="ECO:0000256" key="2">
    <source>
        <dbReference type="ARBA" id="ARBA00023043"/>
    </source>
</evidence>
<evidence type="ECO:0000313" key="4">
    <source>
        <dbReference type="EMBL" id="KAE8155140.1"/>
    </source>
</evidence>
<evidence type="ECO:0000256" key="3">
    <source>
        <dbReference type="PROSITE-ProRule" id="PRU00023"/>
    </source>
</evidence>
<proteinExistence type="predicted"/>
<dbReference type="InterPro" id="IPR036770">
    <property type="entry name" value="Ankyrin_rpt-contain_sf"/>
</dbReference>
<dbReference type="SUPFAM" id="SSF48403">
    <property type="entry name" value="Ankyrin repeat"/>
    <property type="match status" value="1"/>
</dbReference>
<keyword evidence="2 3" id="KW-0040">ANK repeat</keyword>
<sequence length="511" mass="58093">MNLPPELMSQVLQHAVEVWPVYDLIRARCVSSFFNDEIVRHLPNSPELQGSGIVNYWFELPETVKRKILYQKIKDHPHRACVISSFHYEALKRHADGPEKNEIKEELTQAIVEAAMMAKRTPKVLLAPGYYEWQAPDDCKPLGGWSSTLIGTPFEYDLHMTRVFYAIKNQDHASLAALLQRGRCVFFHLSNLWGRRPVEVAADFADGEIIRIFYQYSQTENVWRKAFHYPNLVRTAVRHGNKDMLRFCLDDYVRLRTVDSGASGNVSELNLQLQDEALYMAVRLGKAEMVNMLMNASCELDKANVRFECLVEAIRFGQLSMVEHFLSLGGFDLGMRTGRSPKGLLFTAIQDCDPCVAQEVIETLLKNDVNPNTTNPAAWGTPLQEAVIREDPELTELLLAYGADPNLAGIPEESKARRRPPLFLAAAQGLWSVFDLLVNHGAHRSFTWKGKRYTIGSDRRSLDHITKVLVDLGWSQSTVEDAQIQCYMLPQSTPTRDIRKDPYVRRLVGTN</sequence>
<dbReference type="SMART" id="SM00248">
    <property type="entry name" value="ANK"/>
    <property type="match status" value="6"/>
</dbReference>
<organism evidence="4 5">
    <name type="scientific">Aspergillus avenaceus</name>
    <dbReference type="NCBI Taxonomy" id="36643"/>
    <lineage>
        <taxon>Eukaryota</taxon>
        <taxon>Fungi</taxon>
        <taxon>Dikarya</taxon>
        <taxon>Ascomycota</taxon>
        <taxon>Pezizomycotina</taxon>
        <taxon>Eurotiomycetes</taxon>
        <taxon>Eurotiomycetidae</taxon>
        <taxon>Eurotiales</taxon>
        <taxon>Aspergillaceae</taxon>
        <taxon>Aspergillus</taxon>
        <taxon>Aspergillus subgen. Circumdati</taxon>
    </lineage>
</organism>
<dbReference type="AlphaFoldDB" id="A0A5N6U976"/>
<dbReference type="PANTHER" id="PTHR24198:SF165">
    <property type="entry name" value="ANKYRIN REPEAT-CONTAINING PROTEIN-RELATED"/>
    <property type="match status" value="1"/>
</dbReference>
<accession>A0A5N6U976</accession>
<dbReference type="PANTHER" id="PTHR24198">
    <property type="entry name" value="ANKYRIN REPEAT AND PROTEIN KINASE DOMAIN-CONTAINING PROTEIN"/>
    <property type="match status" value="1"/>
</dbReference>
<keyword evidence="5" id="KW-1185">Reference proteome</keyword>
<name>A0A5N6U976_ASPAV</name>
<dbReference type="Pfam" id="PF13637">
    <property type="entry name" value="Ank_4"/>
    <property type="match status" value="1"/>
</dbReference>
<dbReference type="InterPro" id="IPR002110">
    <property type="entry name" value="Ankyrin_rpt"/>
</dbReference>
<evidence type="ECO:0000313" key="5">
    <source>
        <dbReference type="Proteomes" id="UP000325780"/>
    </source>
</evidence>